<evidence type="ECO:0000313" key="13">
    <source>
        <dbReference type="EMBL" id="AEN94433.1"/>
    </source>
</evidence>
<evidence type="ECO:0000256" key="6">
    <source>
        <dbReference type="ARBA" id="ARBA00022832"/>
    </source>
</evidence>
<dbReference type="InterPro" id="IPR000873">
    <property type="entry name" value="AMP-dep_synth/lig_dom"/>
</dbReference>
<dbReference type="Gene3D" id="1.10.1200.10">
    <property type="entry name" value="ACP-like"/>
    <property type="match status" value="1"/>
</dbReference>
<dbReference type="InterPro" id="IPR043145">
    <property type="entry name" value="Znf_ZZ_sf"/>
</dbReference>
<evidence type="ECO:0000256" key="8">
    <source>
        <dbReference type="ARBA" id="ARBA00026121"/>
    </source>
</evidence>
<keyword evidence="3 13" id="KW-0436">Ligase</keyword>
<dbReference type="CDD" id="cd05235">
    <property type="entry name" value="SDR_e1"/>
    <property type="match status" value="1"/>
</dbReference>
<dbReference type="InterPro" id="IPR036291">
    <property type="entry name" value="NAD(P)-bd_dom_sf"/>
</dbReference>
<dbReference type="SUPFAM" id="SSF51735">
    <property type="entry name" value="NAD(P)-binding Rossmann-fold domains"/>
    <property type="match status" value="1"/>
</dbReference>
<dbReference type="PROSITE" id="PS00455">
    <property type="entry name" value="AMP_BINDING"/>
    <property type="match status" value="1"/>
</dbReference>
<keyword evidence="6" id="KW-0276">Fatty acid metabolism</keyword>
<dbReference type="Gene3D" id="3.40.50.12780">
    <property type="entry name" value="N-terminal domain of ligase-like"/>
    <property type="match status" value="1"/>
</dbReference>
<keyword evidence="5" id="KW-0863">Zinc-finger</keyword>
<dbReference type="Pfam" id="PF00501">
    <property type="entry name" value="AMP-binding"/>
    <property type="match status" value="1"/>
</dbReference>
<dbReference type="InterPro" id="IPR009081">
    <property type="entry name" value="PP-bd_ACP"/>
</dbReference>
<dbReference type="EMBL" id="JN235989">
    <property type="protein sequence ID" value="AEN94433.1"/>
    <property type="molecule type" value="Genomic_DNA"/>
</dbReference>
<feature type="domain" description="Carrier" evidence="10">
    <location>
        <begin position="617"/>
        <end position="650"/>
    </location>
</feature>
<keyword evidence="4" id="KW-0479">Metal-binding</keyword>
<evidence type="ECO:0000256" key="3">
    <source>
        <dbReference type="ARBA" id="ARBA00022598"/>
    </source>
</evidence>
<keyword evidence="7" id="KW-0862">Zinc</keyword>
<dbReference type="NCBIfam" id="TIGR01746">
    <property type="entry name" value="Thioester-redct"/>
    <property type="match status" value="1"/>
</dbReference>
<evidence type="ECO:0000259" key="12">
    <source>
        <dbReference type="Pfam" id="PF07993"/>
    </source>
</evidence>
<dbReference type="PANTHER" id="PTHR43272">
    <property type="entry name" value="LONG-CHAIN-FATTY-ACID--COA LIGASE"/>
    <property type="match status" value="1"/>
</dbReference>
<dbReference type="Gene3D" id="3.40.50.720">
    <property type="entry name" value="NAD(P)-binding Rossmann-like Domain"/>
    <property type="match status" value="1"/>
</dbReference>
<proteinExistence type="predicted"/>
<keyword evidence="6" id="KW-0443">Lipid metabolism</keyword>
<keyword evidence="1" id="KW-0596">Phosphopantetheine</keyword>
<evidence type="ECO:0000256" key="1">
    <source>
        <dbReference type="ARBA" id="ARBA00022450"/>
    </source>
</evidence>
<dbReference type="GO" id="GO:0005783">
    <property type="term" value="C:endoplasmic reticulum"/>
    <property type="evidence" value="ECO:0007669"/>
    <property type="project" value="TreeGrafter"/>
</dbReference>
<name>G3KGX6_PHIRO</name>
<dbReference type="Pfam" id="PF00569">
    <property type="entry name" value="ZZ"/>
    <property type="match status" value="1"/>
</dbReference>
<feature type="domain" description="ZZ-type" evidence="11">
    <location>
        <begin position="10"/>
        <end position="52"/>
    </location>
</feature>
<evidence type="ECO:0000259" key="11">
    <source>
        <dbReference type="Pfam" id="PF00569"/>
    </source>
</evidence>
<dbReference type="GO" id="GO:0016020">
    <property type="term" value="C:membrane"/>
    <property type="evidence" value="ECO:0007669"/>
    <property type="project" value="TreeGrafter"/>
</dbReference>
<dbReference type="GO" id="GO:0004467">
    <property type="term" value="F:long-chain fatty acid-CoA ligase activity"/>
    <property type="evidence" value="ECO:0007669"/>
    <property type="project" value="UniProtKB-EC"/>
</dbReference>
<dbReference type="InterPro" id="IPR013120">
    <property type="entry name" value="FAR_NAD-bd"/>
</dbReference>
<sequence>MTTKRKTSYWHCNQCNRSMKHGEDRYNCTVCDDFDFCEQCFTTMNPPHPHRMMKELAYGPPRRRKRLPDCMSGGILTAIEMFADRHCMGIRDQDAYTWFTFKTIGDRAKNFGRGLRRLIEPRTYVAICAQNRPEWMITDFACMFEGFISVPIYCLFTNREIAFVINNTRVTTVVCDESMFHRFIKIIPECPSLRHIICMDTMQDIEAIGRHNESSLVTVEPDDILTIIYTSGSSGFPKGAMITERAFRIGFSHWNSIVTTDHINFSYRPLAWAADRCAVIAVLLIGGRTAFSTNDPSRLMEELALVRPSDFCIVPAVCNKIYSEFIATLTLATQNLSPEAVAAEEKRLLEQFSKLIPIRCESILVGGALVSPKVLAFFKRCFTHCLIEESYGITECGGVTSNDIIDEDVQYRLESVPHLGYTLLDEPFPRGELLIKTTQMFSGYINNDDETKAAFTDDGFFRTGDIVELRTDSNDQQHRIHVIDRKKNFFKLAQGQFVSPEHLESIYLQSPFVDQIYIHGDLLSNLVNAVIIPNQDYVQHQSSLNLEQAILTDLHRIGQEESLRPHEIPSQVIIDHERFTPENGLLTSSMKPCRYKLAQHYAHRFDSSLSSQIKEFMQRGGDSLSAIRLSHQIEKELGISVPLDVIFGSPQFYSDAQLDPSFLTSEVKPCRCLPPTSMTILITGTTGFVGAFLLAELLCTYPRDTRFICLVRCTSSEGAQDPMDRIEKTMHFYHLWKEDYRSQIVAMKGDLSKRYFDLDHATYELLSTQVHLIFHCAANVNFVLPYSRLYDANVLATKEILHFALHNTSSTSIPVHYMSTMSVVPSNMERDMSIDKIPVETLHQNGYTQSKWVAERLVDEAMKRCGLSGMIYRLGLITAHSDTGACNPHDLYTLMFSAMMKMKCYPNDDDDQLIGVPVDVTVKNIVELSKRAEQTCHVMKIEYQLTCKEMITGMKECGVQMEKVNMVEWTSRVNKLCEEYDEYVCIKPWLISGRINEPDENTIKNLNPQTLGKDYACHWMKFLLQ</sequence>
<dbReference type="Gene3D" id="3.30.60.90">
    <property type="match status" value="1"/>
</dbReference>
<dbReference type="InterPro" id="IPR010080">
    <property type="entry name" value="Thioester_reductase-like_dom"/>
</dbReference>
<evidence type="ECO:0000256" key="7">
    <source>
        <dbReference type="ARBA" id="ARBA00022833"/>
    </source>
</evidence>
<evidence type="ECO:0000256" key="2">
    <source>
        <dbReference type="ARBA" id="ARBA00022553"/>
    </source>
</evidence>
<evidence type="ECO:0000256" key="5">
    <source>
        <dbReference type="ARBA" id="ARBA00022771"/>
    </source>
</evidence>
<protein>
    <recommendedName>
        <fullName evidence="8">long-chain-fatty-acid--CoA ligase</fullName>
        <ecNumber evidence="8">6.2.1.3</ecNumber>
    </recommendedName>
</protein>
<keyword evidence="2" id="KW-0597">Phosphoprotein</keyword>
<feature type="domain" description="AMP-dependent synthetase/ligase" evidence="9">
    <location>
        <begin position="83"/>
        <end position="444"/>
    </location>
</feature>
<organism evidence="13">
    <name type="scientific">Philodina roseola</name>
    <name type="common">Rotifer</name>
    <dbReference type="NCBI Taxonomy" id="96448"/>
    <lineage>
        <taxon>Eukaryota</taxon>
        <taxon>Metazoa</taxon>
        <taxon>Spiralia</taxon>
        <taxon>Gnathifera</taxon>
        <taxon>Rotifera</taxon>
        <taxon>Eurotatoria</taxon>
        <taxon>Bdelloidea</taxon>
        <taxon>Philodinida</taxon>
        <taxon>Philodinidae</taxon>
        <taxon>Philodina</taxon>
    </lineage>
</organism>
<evidence type="ECO:0000259" key="10">
    <source>
        <dbReference type="Pfam" id="PF00550"/>
    </source>
</evidence>
<dbReference type="Pfam" id="PF00550">
    <property type="entry name" value="PP-binding"/>
    <property type="match status" value="1"/>
</dbReference>
<dbReference type="SUPFAM" id="SSF56801">
    <property type="entry name" value="Acetyl-CoA synthetase-like"/>
    <property type="match status" value="1"/>
</dbReference>
<dbReference type="SUPFAM" id="SSF47336">
    <property type="entry name" value="ACP-like"/>
    <property type="match status" value="1"/>
</dbReference>
<dbReference type="EC" id="6.2.1.3" evidence="8"/>
<feature type="domain" description="Thioester reductase (TE)" evidence="12">
    <location>
        <begin position="682"/>
        <end position="925"/>
    </location>
</feature>
<dbReference type="AlphaFoldDB" id="G3KGX6"/>
<dbReference type="InterPro" id="IPR042099">
    <property type="entry name" value="ANL_N_sf"/>
</dbReference>
<accession>G3KGX6</accession>
<dbReference type="InterPro" id="IPR020845">
    <property type="entry name" value="AMP-binding_CS"/>
</dbReference>
<dbReference type="InterPro" id="IPR000433">
    <property type="entry name" value="Znf_ZZ"/>
</dbReference>
<dbReference type="SUPFAM" id="SSF57850">
    <property type="entry name" value="RING/U-box"/>
    <property type="match status" value="1"/>
</dbReference>
<dbReference type="InterPro" id="IPR036736">
    <property type="entry name" value="ACP-like_sf"/>
</dbReference>
<dbReference type="GO" id="GO:0008270">
    <property type="term" value="F:zinc ion binding"/>
    <property type="evidence" value="ECO:0007669"/>
    <property type="project" value="UniProtKB-KW"/>
</dbReference>
<reference evidence="13" key="1">
    <citation type="journal article" date="2011" name="Proc. Natl. Acad. Sci. U.S.A.">
        <title>A widespread class of reverse transcriptase-related cellular genes.</title>
        <authorList>
            <person name="Gladyshev E.A."/>
            <person name="Arkhipova I.R."/>
        </authorList>
    </citation>
    <scope>NUCLEOTIDE SEQUENCE</scope>
</reference>
<dbReference type="Pfam" id="PF07993">
    <property type="entry name" value="NAD_binding_4"/>
    <property type="match status" value="1"/>
</dbReference>
<dbReference type="PANTHER" id="PTHR43272:SF91">
    <property type="entry name" value="CARRIER DOMAIN-CONTAINING PROTEIN"/>
    <property type="match status" value="1"/>
</dbReference>
<evidence type="ECO:0000259" key="9">
    <source>
        <dbReference type="Pfam" id="PF00501"/>
    </source>
</evidence>
<evidence type="ECO:0000256" key="4">
    <source>
        <dbReference type="ARBA" id="ARBA00022723"/>
    </source>
</evidence>